<dbReference type="PANTHER" id="PTHR31259">
    <property type="entry name" value="ENDOSOME-ASSOCIATED TRAFFICKING REGULATOR 1"/>
    <property type="match status" value="1"/>
</dbReference>
<dbReference type="EMBL" id="OE000151">
    <property type="protein sequence ID" value="CAD7452667.1"/>
    <property type="molecule type" value="Genomic_DNA"/>
</dbReference>
<dbReference type="AlphaFoldDB" id="A0A7R9FFZ4"/>
<feature type="compositionally biased region" description="Basic and acidic residues" evidence="4">
    <location>
        <begin position="364"/>
        <end position="379"/>
    </location>
</feature>
<name>A0A7R9FFZ4_9NEOP</name>
<evidence type="ECO:0000256" key="2">
    <source>
        <dbReference type="ARBA" id="ARBA00016007"/>
    </source>
</evidence>
<organism evidence="5">
    <name type="scientific">Timema tahoe</name>
    <dbReference type="NCBI Taxonomy" id="61484"/>
    <lineage>
        <taxon>Eukaryota</taxon>
        <taxon>Metazoa</taxon>
        <taxon>Ecdysozoa</taxon>
        <taxon>Arthropoda</taxon>
        <taxon>Hexapoda</taxon>
        <taxon>Insecta</taxon>
        <taxon>Pterygota</taxon>
        <taxon>Neoptera</taxon>
        <taxon>Polyneoptera</taxon>
        <taxon>Phasmatodea</taxon>
        <taxon>Timematodea</taxon>
        <taxon>Timematoidea</taxon>
        <taxon>Timematidae</taxon>
        <taxon>Timema</taxon>
    </lineage>
</organism>
<dbReference type="GO" id="GO:0005769">
    <property type="term" value="C:early endosome"/>
    <property type="evidence" value="ECO:0007669"/>
    <property type="project" value="TreeGrafter"/>
</dbReference>
<evidence type="ECO:0000313" key="5">
    <source>
        <dbReference type="EMBL" id="CAD7452667.1"/>
    </source>
</evidence>
<feature type="compositionally biased region" description="Acidic residues" evidence="4">
    <location>
        <begin position="1"/>
        <end position="10"/>
    </location>
</feature>
<comment type="similarity">
    <text evidence="1">Belongs to the ENTR1 family.</text>
</comment>
<dbReference type="GO" id="GO:1903566">
    <property type="term" value="P:positive regulation of protein localization to cilium"/>
    <property type="evidence" value="ECO:0007669"/>
    <property type="project" value="TreeGrafter"/>
</dbReference>
<dbReference type="GO" id="GO:0055037">
    <property type="term" value="C:recycling endosome"/>
    <property type="evidence" value="ECO:0007669"/>
    <property type="project" value="TreeGrafter"/>
</dbReference>
<sequence length="538" mass="59357">MADGCGEDENAYSFPNYSRKKNRRTTENTEDVEESPVEPDLGLGTEHTFEKKSSETTGSVHSNGLPRREENPFSFKHFLKRDSGNNYHTTGARPKVYSSVSSESFGHSSLDPVDSDPSLYSRSTTPRHVATPELASVLPDFVQDHLVVEQCFLNHTDVSKPPHISVDLDNLPDFAINSDTSSYTSTRSKQWDEPKSNRSETSTSDIPFDLTDSTSNHVSTRRGNNTTSATIPLDLPSFDRSPVDEQRRSPIPGGGLPFDLPLVSEIKDGNSATISGVRSGPQLNEVGVSKSLPDFLSDGPIHSDLHDSLPINEDEHSMINGVASPTVTEQSHRLISENERLRRELDATRRQLADQTRRVQSLETDLHTLQSKEHEETASLEKAIEQVEDNLKRSTSELSTLRRESSELRLGQASGASASNHSLDDRQSQNIAQELRTAASTAEHSLRAMEGIVISWRAVRPVVVANYFRHSRFAPLVNEGTAVYVLPATASAKEPDVPPLVDSNSQPGPIHETAAWLINSTFVHPPDFNLAMLRRNVA</sequence>
<dbReference type="GO" id="GO:0036064">
    <property type="term" value="C:ciliary basal body"/>
    <property type="evidence" value="ECO:0007669"/>
    <property type="project" value="TreeGrafter"/>
</dbReference>
<dbReference type="GO" id="GO:0030496">
    <property type="term" value="C:midbody"/>
    <property type="evidence" value="ECO:0007669"/>
    <property type="project" value="TreeGrafter"/>
</dbReference>
<feature type="region of interest" description="Disordered" evidence="4">
    <location>
        <begin position="356"/>
        <end position="379"/>
    </location>
</feature>
<accession>A0A7R9FFZ4</accession>
<dbReference type="GO" id="GO:0045724">
    <property type="term" value="P:positive regulation of cilium assembly"/>
    <property type="evidence" value="ECO:0007669"/>
    <property type="project" value="TreeGrafter"/>
</dbReference>
<evidence type="ECO:0000256" key="1">
    <source>
        <dbReference type="ARBA" id="ARBA00007791"/>
    </source>
</evidence>
<feature type="compositionally biased region" description="Basic and acidic residues" evidence="4">
    <location>
        <begin position="392"/>
        <end position="407"/>
    </location>
</feature>
<proteinExistence type="inferred from homology"/>
<protein>
    <recommendedName>
        <fullName evidence="2">Endosome-associated-trafficking regulator 1</fullName>
    </recommendedName>
</protein>
<dbReference type="GO" id="GO:0005813">
    <property type="term" value="C:centrosome"/>
    <property type="evidence" value="ECO:0007669"/>
    <property type="project" value="TreeGrafter"/>
</dbReference>
<feature type="region of interest" description="Disordered" evidence="4">
    <location>
        <begin position="392"/>
        <end position="426"/>
    </location>
</feature>
<reference evidence="5" key="1">
    <citation type="submission" date="2020-11" db="EMBL/GenBank/DDBJ databases">
        <authorList>
            <person name="Tran Van P."/>
        </authorList>
    </citation>
    <scope>NUCLEOTIDE SEQUENCE</scope>
</reference>
<evidence type="ECO:0000256" key="4">
    <source>
        <dbReference type="SAM" id="MobiDB-lite"/>
    </source>
</evidence>
<keyword evidence="3" id="KW-0175">Coiled coil</keyword>
<gene>
    <name evidence="5" type="ORF">TTEB3V08_LOCUS844</name>
</gene>
<feature type="compositionally biased region" description="Polar residues" evidence="4">
    <location>
        <begin position="199"/>
        <end position="230"/>
    </location>
</feature>
<feature type="compositionally biased region" description="Low complexity" evidence="4">
    <location>
        <begin position="102"/>
        <end position="121"/>
    </location>
</feature>
<feature type="compositionally biased region" description="Basic and acidic residues" evidence="4">
    <location>
        <begin position="189"/>
        <end position="198"/>
    </location>
</feature>
<dbReference type="PANTHER" id="PTHR31259:SF3">
    <property type="entry name" value="ENDOSOME-ASSOCIATED-TRAFFICKING REGULATOR 1"/>
    <property type="match status" value="1"/>
</dbReference>
<dbReference type="GO" id="GO:0032465">
    <property type="term" value="P:regulation of cytokinesis"/>
    <property type="evidence" value="ECO:0007669"/>
    <property type="project" value="TreeGrafter"/>
</dbReference>
<evidence type="ECO:0000256" key="3">
    <source>
        <dbReference type="ARBA" id="ARBA00023054"/>
    </source>
</evidence>
<feature type="region of interest" description="Disordered" evidence="4">
    <location>
        <begin position="1"/>
        <end position="71"/>
    </location>
</feature>
<feature type="region of interest" description="Disordered" evidence="4">
    <location>
        <begin position="181"/>
        <end position="260"/>
    </location>
</feature>
<feature type="region of interest" description="Disordered" evidence="4">
    <location>
        <begin position="102"/>
        <end position="124"/>
    </location>
</feature>
<dbReference type="InterPro" id="IPR026757">
    <property type="entry name" value="ENTR1"/>
</dbReference>
<feature type="compositionally biased region" description="Acidic residues" evidence="4">
    <location>
        <begin position="28"/>
        <end position="37"/>
    </location>
</feature>